<feature type="signal peptide" evidence="1">
    <location>
        <begin position="1"/>
        <end position="33"/>
    </location>
</feature>
<reference evidence="2" key="2">
    <citation type="submission" date="2025-08" db="UniProtKB">
        <authorList>
            <consortium name="EnsemblFungi"/>
        </authorList>
    </citation>
    <scope>IDENTIFICATION</scope>
    <source>
        <strain evidence="2">4287 / CBS 123668 / FGSC 9935 / NRRL 34936</strain>
    </source>
</reference>
<name>A0A0D2XC76_FUSOF</name>
<dbReference type="EnsemblFungi" id="FOXG_01499T0">
    <property type="protein sequence ID" value="FOXG_01499P0"/>
    <property type="gene ID" value="FOXG_01499"/>
</dbReference>
<dbReference type="AlphaFoldDB" id="A0A0D2XC76"/>
<evidence type="ECO:0000313" key="2">
    <source>
        <dbReference type="EnsemblFungi" id="FOXG_01499P0"/>
    </source>
</evidence>
<proteinExistence type="predicted"/>
<dbReference type="Proteomes" id="UP000002489">
    <property type="component" value="Unassembled WGS sequence"/>
</dbReference>
<evidence type="ECO:0008006" key="4">
    <source>
        <dbReference type="Google" id="ProtNLM"/>
    </source>
</evidence>
<keyword evidence="1" id="KW-0732">Signal</keyword>
<evidence type="ECO:0000256" key="1">
    <source>
        <dbReference type="SAM" id="SignalP"/>
    </source>
</evidence>
<organism evidence="2 3">
    <name type="scientific">Fusarium oxysporum (strain Fo5176)</name>
    <name type="common">Fusarium vascular wilt</name>
    <dbReference type="NCBI Taxonomy" id="660025"/>
    <lineage>
        <taxon>Eukaryota</taxon>
        <taxon>Fungi</taxon>
        <taxon>Dikarya</taxon>
        <taxon>Ascomycota</taxon>
        <taxon>Pezizomycotina</taxon>
        <taxon>Sordariomycetes</taxon>
        <taxon>Hypocreomycetidae</taxon>
        <taxon>Hypocreales</taxon>
        <taxon>Nectriaceae</taxon>
        <taxon>Fusarium</taxon>
        <taxon>Fusarium oxysporum species complex</taxon>
    </lineage>
</organism>
<protein>
    <recommendedName>
        <fullName evidence="4">Cyanovirin-N domain-containing protein</fullName>
    </recommendedName>
</protein>
<evidence type="ECO:0000313" key="3">
    <source>
        <dbReference type="Proteomes" id="UP000002489"/>
    </source>
</evidence>
<feature type="chain" id="PRO_5002266995" description="Cyanovirin-N domain-containing protein" evidence="1">
    <location>
        <begin position="34"/>
        <end position="212"/>
    </location>
</feature>
<reference evidence="3" key="1">
    <citation type="journal article" date="2012" name="Mol. Plant Microbe Interact.">
        <title>A highly conserved effector in Fusarium oxysporum is required for full virulence on Arabidopsis.</title>
        <authorList>
            <person name="Thatcher L.F."/>
            <person name="Gardiner D.M."/>
            <person name="Kazan K."/>
            <person name="Manners J."/>
        </authorList>
    </citation>
    <scope>NUCLEOTIDE SEQUENCE [LARGE SCALE GENOMIC DNA]</scope>
    <source>
        <strain evidence="3">Fo5176</strain>
    </source>
</reference>
<sequence length="212" mass="23759">MSIVLLIPRLLVTMRFPIFTSIVFTLTTHSATAYKPWNGTIPESVNEECRQALSTDIDCPFVLGRDSVESGLYLKDPALAASYCSSSCRSSLRQYFLDFSRACYKEDLLEGLLGLDATVDYALSLFGTQEYLCVADEGGLGLEAFYKKERDFCSECGLKLAGISAMFEFKKPLNIGPNKYMCLQENCAKDENSFLSKDDEKAKLDKFFKELI</sequence>
<accession>A0A0D2XC76</accession>